<sequence>MEQKSVKKNFIYNLILTTVNMIFPLITAPYLSNILGAENIGKVNYATSIINWFVLFASFGIPRYGVREIARNRDDKKKLSMSFWNLIFIQFLLSLLAIIVYLIIIFTMKNFRNDISLYLIMVIMIILSIFSIDWFYQGIEEYGYITVRNIIFKIISVILILTIIRHKENYLFYAAINIFGLSFNNILNYIHAKKYINKKIYEFRTIYYLKELKVYFMTTLIIAIYTSLDQIMVGSHSQKELAYYIRSKTVQAIGLNVTNSVVTVFIPRTAYLIQKNHNEYKKVIKESINYIYILSLPCIIGICFLAKEIMQLLGGWEFLPATPALQIISILILISSIGGWQVNQILIPHRLENLAFKLQSIGAVISCTLNIFLINKYSYIGASWAWVATETILVIASAIFIRKNCIDIKIQYLNKSLVKYCISVIIMGLSIYTIKLLIQNYILIIVASILICPILYFSILILLKDDIIMTMINGIKNKYRKKIS</sequence>
<organism evidence="6 7">
    <name type="scientific">Clostridium puniceum</name>
    <dbReference type="NCBI Taxonomy" id="29367"/>
    <lineage>
        <taxon>Bacteria</taxon>
        <taxon>Bacillati</taxon>
        <taxon>Bacillota</taxon>
        <taxon>Clostridia</taxon>
        <taxon>Eubacteriales</taxon>
        <taxon>Clostridiaceae</taxon>
        <taxon>Clostridium</taxon>
    </lineage>
</organism>
<dbReference type="EMBL" id="LZZM01000063">
    <property type="protein sequence ID" value="OOM81525.1"/>
    <property type="molecule type" value="Genomic_DNA"/>
</dbReference>
<dbReference type="STRING" id="29367.CLPUN_10880"/>
<evidence type="ECO:0000256" key="4">
    <source>
        <dbReference type="ARBA" id="ARBA00023136"/>
    </source>
</evidence>
<dbReference type="Proteomes" id="UP000190890">
    <property type="component" value="Unassembled WGS sequence"/>
</dbReference>
<feature type="transmembrane region" description="Helical" evidence="5">
    <location>
        <begin position="291"/>
        <end position="312"/>
    </location>
</feature>
<dbReference type="GO" id="GO:0016020">
    <property type="term" value="C:membrane"/>
    <property type="evidence" value="ECO:0007669"/>
    <property type="project" value="UniProtKB-SubCell"/>
</dbReference>
<accession>A0A1S8TVX6</accession>
<proteinExistence type="predicted"/>
<feature type="transmembrane region" description="Helical" evidence="5">
    <location>
        <begin position="354"/>
        <end position="373"/>
    </location>
</feature>
<dbReference type="AlphaFoldDB" id="A0A1S8TVX6"/>
<comment type="caution">
    <text evidence="6">The sequence shown here is derived from an EMBL/GenBank/DDBJ whole genome shotgun (WGS) entry which is preliminary data.</text>
</comment>
<feature type="transmembrane region" description="Helical" evidence="5">
    <location>
        <begin position="417"/>
        <end position="435"/>
    </location>
</feature>
<comment type="subcellular location">
    <subcellularLocation>
        <location evidence="1">Membrane</location>
        <topology evidence="1">Multi-pass membrane protein</topology>
    </subcellularLocation>
</comment>
<dbReference type="PANTHER" id="PTHR43424:SF1">
    <property type="entry name" value="LOCUS PUTATIVE PROTEIN 1-RELATED"/>
    <property type="match status" value="1"/>
</dbReference>
<feature type="transmembrane region" description="Helical" evidence="5">
    <location>
        <begin position="441"/>
        <end position="463"/>
    </location>
</feature>
<feature type="transmembrane region" description="Helical" evidence="5">
    <location>
        <begin position="253"/>
        <end position="271"/>
    </location>
</feature>
<dbReference type="PANTHER" id="PTHR43424">
    <property type="entry name" value="LOCUS PUTATIVE PROTEIN 1-RELATED"/>
    <property type="match status" value="1"/>
</dbReference>
<gene>
    <name evidence="6" type="primary">rfbX_1</name>
    <name evidence="6" type="ORF">CLPUN_10880</name>
</gene>
<dbReference type="CDD" id="cd13128">
    <property type="entry name" value="MATE_Wzx_like"/>
    <property type="match status" value="1"/>
</dbReference>
<protein>
    <submittedName>
        <fullName evidence="6">Putative O-antigen transporter</fullName>
    </submittedName>
</protein>
<dbReference type="RefSeq" id="WP_077846309.1">
    <property type="nucleotide sequence ID" value="NZ_LZZM01000063.1"/>
</dbReference>
<keyword evidence="3 5" id="KW-1133">Transmembrane helix</keyword>
<evidence type="ECO:0000256" key="2">
    <source>
        <dbReference type="ARBA" id="ARBA00022692"/>
    </source>
</evidence>
<evidence type="ECO:0000313" key="6">
    <source>
        <dbReference type="EMBL" id="OOM81525.1"/>
    </source>
</evidence>
<feature type="transmembrane region" description="Helical" evidence="5">
    <location>
        <begin position="379"/>
        <end position="401"/>
    </location>
</feature>
<dbReference type="InterPro" id="IPR002797">
    <property type="entry name" value="Polysacc_synth"/>
</dbReference>
<evidence type="ECO:0000256" key="1">
    <source>
        <dbReference type="ARBA" id="ARBA00004141"/>
    </source>
</evidence>
<feature type="transmembrane region" description="Helical" evidence="5">
    <location>
        <begin position="143"/>
        <end position="164"/>
    </location>
</feature>
<evidence type="ECO:0000256" key="5">
    <source>
        <dbReference type="SAM" id="Phobius"/>
    </source>
</evidence>
<dbReference type="Pfam" id="PF01943">
    <property type="entry name" value="Polysacc_synt"/>
    <property type="match status" value="1"/>
</dbReference>
<evidence type="ECO:0000256" key="3">
    <source>
        <dbReference type="ARBA" id="ARBA00022989"/>
    </source>
</evidence>
<feature type="transmembrane region" description="Helical" evidence="5">
    <location>
        <begin position="83"/>
        <end position="104"/>
    </location>
</feature>
<keyword evidence="7" id="KW-1185">Reference proteome</keyword>
<feature type="transmembrane region" description="Helical" evidence="5">
    <location>
        <begin position="324"/>
        <end position="342"/>
    </location>
</feature>
<feature type="transmembrane region" description="Helical" evidence="5">
    <location>
        <begin position="170"/>
        <end position="191"/>
    </location>
</feature>
<feature type="transmembrane region" description="Helical" evidence="5">
    <location>
        <begin position="43"/>
        <end position="62"/>
    </location>
</feature>
<feature type="transmembrane region" description="Helical" evidence="5">
    <location>
        <begin position="116"/>
        <end position="136"/>
    </location>
</feature>
<feature type="transmembrane region" description="Helical" evidence="5">
    <location>
        <begin position="212"/>
        <end position="233"/>
    </location>
</feature>
<feature type="transmembrane region" description="Helical" evidence="5">
    <location>
        <begin position="12"/>
        <end position="31"/>
    </location>
</feature>
<keyword evidence="2 5" id="KW-0812">Transmembrane</keyword>
<dbReference type="InterPro" id="IPR052556">
    <property type="entry name" value="PolySynth_Transporter"/>
</dbReference>
<keyword evidence="4 5" id="KW-0472">Membrane</keyword>
<dbReference type="OrthoDB" id="9815702at2"/>
<reference evidence="6 7" key="1">
    <citation type="submission" date="2016-05" db="EMBL/GenBank/DDBJ databases">
        <title>Microbial solvent formation.</title>
        <authorList>
            <person name="Poehlein A."/>
            <person name="Montoya Solano J.D."/>
            <person name="Flitsch S."/>
            <person name="Krabben P."/>
            <person name="Duerre P."/>
            <person name="Daniel R."/>
        </authorList>
    </citation>
    <scope>NUCLEOTIDE SEQUENCE [LARGE SCALE GENOMIC DNA]</scope>
    <source>
        <strain evidence="6 7">DSM 2619</strain>
    </source>
</reference>
<evidence type="ECO:0000313" key="7">
    <source>
        <dbReference type="Proteomes" id="UP000190890"/>
    </source>
</evidence>
<name>A0A1S8TVX6_9CLOT</name>